<keyword evidence="4" id="KW-0808">Transferase</keyword>
<keyword evidence="5" id="KW-0547">Nucleotide-binding</keyword>
<evidence type="ECO:0000313" key="10">
    <source>
        <dbReference type="EMBL" id="SIS10877.1"/>
    </source>
</evidence>
<dbReference type="CDD" id="cd00082">
    <property type="entry name" value="HisKA"/>
    <property type="match status" value="1"/>
</dbReference>
<evidence type="ECO:0000259" key="9">
    <source>
        <dbReference type="PROSITE" id="PS50109"/>
    </source>
</evidence>
<dbReference type="EMBL" id="FTNV01000001">
    <property type="protein sequence ID" value="SIS10877.1"/>
    <property type="molecule type" value="Genomic_DNA"/>
</dbReference>
<evidence type="ECO:0000256" key="7">
    <source>
        <dbReference type="ARBA" id="ARBA00022840"/>
    </source>
</evidence>
<name>A0A1N7GE37_9RHOB</name>
<keyword evidence="7" id="KW-0067">ATP-binding</keyword>
<evidence type="ECO:0000313" key="11">
    <source>
        <dbReference type="Proteomes" id="UP000186019"/>
    </source>
</evidence>
<dbReference type="SUPFAM" id="SSF55785">
    <property type="entry name" value="PYP-like sensor domain (PAS domain)"/>
    <property type="match status" value="1"/>
</dbReference>
<feature type="domain" description="Histidine kinase" evidence="9">
    <location>
        <begin position="137"/>
        <end position="354"/>
    </location>
</feature>
<dbReference type="InterPro" id="IPR035965">
    <property type="entry name" value="PAS-like_dom_sf"/>
</dbReference>
<dbReference type="EC" id="2.7.13.3" evidence="2"/>
<dbReference type="PANTHER" id="PTHR43065">
    <property type="entry name" value="SENSOR HISTIDINE KINASE"/>
    <property type="match status" value="1"/>
</dbReference>
<keyword evidence="3" id="KW-0597">Phosphoprotein</keyword>
<keyword evidence="8" id="KW-0902">Two-component regulatory system</keyword>
<dbReference type="GO" id="GO:0000155">
    <property type="term" value="F:phosphorelay sensor kinase activity"/>
    <property type="evidence" value="ECO:0007669"/>
    <property type="project" value="InterPro"/>
</dbReference>
<evidence type="ECO:0000256" key="4">
    <source>
        <dbReference type="ARBA" id="ARBA00022679"/>
    </source>
</evidence>
<evidence type="ECO:0000256" key="5">
    <source>
        <dbReference type="ARBA" id="ARBA00022741"/>
    </source>
</evidence>
<accession>A0A1N7GE37</accession>
<evidence type="ECO:0000256" key="3">
    <source>
        <dbReference type="ARBA" id="ARBA00022553"/>
    </source>
</evidence>
<dbReference type="SMART" id="SM00387">
    <property type="entry name" value="HATPase_c"/>
    <property type="match status" value="1"/>
</dbReference>
<evidence type="ECO:0000256" key="2">
    <source>
        <dbReference type="ARBA" id="ARBA00012438"/>
    </source>
</evidence>
<dbReference type="Pfam" id="PF02518">
    <property type="entry name" value="HATPase_c"/>
    <property type="match status" value="1"/>
</dbReference>
<keyword evidence="11" id="KW-1185">Reference proteome</keyword>
<evidence type="ECO:0000256" key="1">
    <source>
        <dbReference type="ARBA" id="ARBA00000085"/>
    </source>
</evidence>
<dbReference type="SUPFAM" id="SSF55874">
    <property type="entry name" value="ATPase domain of HSP90 chaperone/DNA topoisomerase II/histidine kinase"/>
    <property type="match status" value="1"/>
</dbReference>
<dbReference type="InterPro" id="IPR003661">
    <property type="entry name" value="HisK_dim/P_dom"/>
</dbReference>
<dbReference type="InterPro" id="IPR003594">
    <property type="entry name" value="HATPase_dom"/>
</dbReference>
<dbReference type="PANTHER" id="PTHR43065:SF10">
    <property type="entry name" value="PEROXIDE STRESS-ACTIVATED HISTIDINE KINASE MAK3"/>
    <property type="match status" value="1"/>
</dbReference>
<dbReference type="InterPro" id="IPR005467">
    <property type="entry name" value="His_kinase_dom"/>
</dbReference>
<dbReference type="InterPro" id="IPR036097">
    <property type="entry name" value="HisK_dim/P_sf"/>
</dbReference>
<dbReference type="SMART" id="SM00388">
    <property type="entry name" value="HisKA"/>
    <property type="match status" value="1"/>
</dbReference>
<organism evidence="10 11">
    <name type="scientific">Roseovarius nanhaiticus</name>
    <dbReference type="NCBI Taxonomy" id="573024"/>
    <lineage>
        <taxon>Bacteria</taxon>
        <taxon>Pseudomonadati</taxon>
        <taxon>Pseudomonadota</taxon>
        <taxon>Alphaproteobacteria</taxon>
        <taxon>Rhodobacterales</taxon>
        <taxon>Roseobacteraceae</taxon>
        <taxon>Roseovarius</taxon>
    </lineage>
</organism>
<dbReference type="PROSITE" id="PS50109">
    <property type="entry name" value="HIS_KIN"/>
    <property type="match status" value="1"/>
</dbReference>
<proteinExistence type="predicted"/>
<dbReference type="PRINTS" id="PR00344">
    <property type="entry name" value="BCTRLSENSOR"/>
</dbReference>
<dbReference type="Pfam" id="PF00512">
    <property type="entry name" value="HisKA"/>
    <property type="match status" value="1"/>
</dbReference>
<dbReference type="InterPro" id="IPR036890">
    <property type="entry name" value="HATPase_C_sf"/>
</dbReference>
<protein>
    <recommendedName>
        <fullName evidence="2">histidine kinase</fullName>
        <ecNumber evidence="2">2.7.13.3</ecNumber>
    </recommendedName>
</protein>
<sequence>MSRDHDALWAVLPVPALLLDAKDCTRQANPAAEIFLNASERALVGQPIWPLLDMDAPIAPALARARAAGGPLFIGDVSVSARGHPRMQCSVQIAPYNADADQELMLMLITPREFSGQMTHDPRARPAERAAIGMAEMLSHEIKNPLAGITGAAQLLSMNLGPDDCELTDLIVSESRRIAALLHRVESYGNIPPPRFASLNVHDVLRRARQSASLGLAADMRIVEAYDPSLPEAWADADMLLQVLQNLIKNAAEAAGAEGGTITLRSAFEQGARQRGADGWTAPLPLQIEVIDDGPGVPPDLATSLFEPFVSGRENGTGLGLALAARIMAAHGGWIGATSRPGRTVFRLSLPLAAHKEETV</sequence>
<dbReference type="SUPFAM" id="SSF47384">
    <property type="entry name" value="Homodimeric domain of signal transducing histidine kinase"/>
    <property type="match status" value="1"/>
</dbReference>
<evidence type="ECO:0000256" key="8">
    <source>
        <dbReference type="ARBA" id="ARBA00023012"/>
    </source>
</evidence>
<dbReference type="Gene3D" id="3.30.450.20">
    <property type="entry name" value="PAS domain"/>
    <property type="match status" value="1"/>
</dbReference>
<evidence type="ECO:0000256" key="6">
    <source>
        <dbReference type="ARBA" id="ARBA00022777"/>
    </source>
</evidence>
<dbReference type="Gene3D" id="3.30.565.10">
    <property type="entry name" value="Histidine kinase-like ATPase, C-terminal domain"/>
    <property type="match status" value="1"/>
</dbReference>
<gene>
    <name evidence="10" type="ORF">SAMN05421666_1974</name>
</gene>
<dbReference type="AlphaFoldDB" id="A0A1N7GE37"/>
<dbReference type="STRING" id="573024.SAMN05216208_0161"/>
<dbReference type="Proteomes" id="UP000186019">
    <property type="component" value="Unassembled WGS sequence"/>
</dbReference>
<dbReference type="RefSeq" id="WP_076533021.1">
    <property type="nucleotide sequence ID" value="NZ_FOAC01000001.1"/>
</dbReference>
<dbReference type="InterPro" id="IPR004358">
    <property type="entry name" value="Sig_transdc_His_kin-like_C"/>
</dbReference>
<comment type="catalytic activity">
    <reaction evidence="1">
        <text>ATP + protein L-histidine = ADP + protein N-phospho-L-histidine.</text>
        <dbReference type="EC" id="2.7.13.3"/>
    </reaction>
</comment>
<reference evidence="10 11" key="1">
    <citation type="submission" date="2017-01" db="EMBL/GenBank/DDBJ databases">
        <authorList>
            <person name="Mah S.A."/>
            <person name="Swanson W.J."/>
            <person name="Moy G.W."/>
            <person name="Vacquier V.D."/>
        </authorList>
    </citation>
    <scope>NUCLEOTIDE SEQUENCE [LARGE SCALE GENOMIC DNA]</scope>
    <source>
        <strain evidence="10 11">DSM 29590</strain>
    </source>
</reference>
<dbReference type="GO" id="GO:0005524">
    <property type="term" value="F:ATP binding"/>
    <property type="evidence" value="ECO:0007669"/>
    <property type="project" value="UniProtKB-KW"/>
</dbReference>
<dbReference type="Gene3D" id="1.10.287.130">
    <property type="match status" value="1"/>
</dbReference>
<keyword evidence="6 10" id="KW-0418">Kinase</keyword>
<dbReference type="OrthoDB" id="9789238at2"/>